<keyword evidence="3" id="KW-0221">Differentiation</keyword>
<keyword evidence="7" id="KW-1185">Reference proteome</keyword>
<keyword evidence="4" id="KW-0379">Hydroxylation</keyword>
<evidence type="ECO:0000256" key="2">
    <source>
        <dbReference type="ARBA" id="ARBA00022473"/>
    </source>
</evidence>
<dbReference type="AlphaFoldDB" id="A0A9J5Z6C5"/>
<reference evidence="6 7" key="1">
    <citation type="submission" date="2020-09" db="EMBL/GenBank/DDBJ databases">
        <title>De no assembly of potato wild relative species, Solanum commersonii.</title>
        <authorList>
            <person name="Cho K."/>
        </authorList>
    </citation>
    <scope>NUCLEOTIDE SEQUENCE [LARGE SCALE GENOMIC DNA]</scope>
    <source>
        <strain evidence="6">LZ3.2</strain>
        <tissue evidence="6">Leaf</tissue>
    </source>
</reference>
<feature type="compositionally biased region" description="Basic and acidic residues" evidence="5">
    <location>
        <begin position="47"/>
        <end position="57"/>
    </location>
</feature>
<comment type="similarity">
    <text evidence="1">Belongs to the CLV3/ESR signal peptide family.</text>
</comment>
<comment type="caution">
    <text evidence="6">The sequence shown here is derived from an EMBL/GenBank/DDBJ whole genome shotgun (WGS) entry which is preliminary data.</text>
</comment>
<evidence type="ECO:0000256" key="4">
    <source>
        <dbReference type="ARBA" id="ARBA00023278"/>
    </source>
</evidence>
<evidence type="ECO:0000256" key="3">
    <source>
        <dbReference type="ARBA" id="ARBA00022782"/>
    </source>
</evidence>
<dbReference type="PANTHER" id="PTHR34359:SF28">
    <property type="entry name" value="CLAVATA3_ESR (CLE)-RELATED PROTEIN 12"/>
    <property type="match status" value="1"/>
</dbReference>
<sequence>MILKRHTFHKFLLHPFCQKLSPLPQPQPEKIPVDAEEQPAEPSGSEIDPRYGIEKRRVPSGPNPLHH</sequence>
<evidence type="ECO:0000256" key="5">
    <source>
        <dbReference type="SAM" id="MobiDB-lite"/>
    </source>
</evidence>
<accession>A0A9J5Z6C5</accession>
<dbReference type="GO" id="GO:0030154">
    <property type="term" value="P:cell differentiation"/>
    <property type="evidence" value="ECO:0007669"/>
    <property type="project" value="UniProtKB-KW"/>
</dbReference>
<evidence type="ECO:0000256" key="1">
    <source>
        <dbReference type="ARBA" id="ARBA00005416"/>
    </source>
</evidence>
<organism evidence="6 7">
    <name type="scientific">Solanum commersonii</name>
    <name type="common">Commerson's wild potato</name>
    <name type="synonym">Commerson's nightshade</name>
    <dbReference type="NCBI Taxonomy" id="4109"/>
    <lineage>
        <taxon>Eukaryota</taxon>
        <taxon>Viridiplantae</taxon>
        <taxon>Streptophyta</taxon>
        <taxon>Embryophyta</taxon>
        <taxon>Tracheophyta</taxon>
        <taxon>Spermatophyta</taxon>
        <taxon>Magnoliopsida</taxon>
        <taxon>eudicotyledons</taxon>
        <taxon>Gunneridae</taxon>
        <taxon>Pentapetalae</taxon>
        <taxon>asterids</taxon>
        <taxon>lamiids</taxon>
        <taxon>Solanales</taxon>
        <taxon>Solanaceae</taxon>
        <taxon>Solanoideae</taxon>
        <taxon>Solaneae</taxon>
        <taxon>Solanum</taxon>
    </lineage>
</organism>
<keyword evidence="2" id="KW-0217">Developmental protein</keyword>
<gene>
    <name evidence="6" type="ORF">H5410_019467</name>
</gene>
<dbReference type="PANTHER" id="PTHR34359">
    <property type="entry name" value="CLAVATA3/ESR (CLE)-RELATED PROTEIN 10"/>
    <property type="match status" value="1"/>
</dbReference>
<dbReference type="Proteomes" id="UP000824120">
    <property type="component" value="Chromosome 4"/>
</dbReference>
<name>A0A9J5Z6C5_SOLCO</name>
<evidence type="ECO:0000313" key="7">
    <source>
        <dbReference type="Proteomes" id="UP000824120"/>
    </source>
</evidence>
<dbReference type="InterPro" id="IPR039618">
    <property type="entry name" value="CLE9-13"/>
</dbReference>
<protein>
    <submittedName>
        <fullName evidence="6">Uncharacterized protein</fullName>
    </submittedName>
</protein>
<dbReference type="EMBL" id="JACXVP010000004">
    <property type="protein sequence ID" value="KAG5608186.1"/>
    <property type="molecule type" value="Genomic_DNA"/>
</dbReference>
<evidence type="ECO:0000313" key="6">
    <source>
        <dbReference type="EMBL" id="KAG5608186.1"/>
    </source>
</evidence>
<proteinExistence type="inferred from homology"/>
<feature type="region of interest" description="Disordered" evidence="5">
    <location>
        <begin position="21"/>
        <end position="67"/>
    </location>
</feature>
<dbReference type="OrthoDB" id="753861at2759"/>